<protein>
    <submittedName>
        <fullName evidence="1">Uncharacterized protein</fullName>
    </submittedName>
</protein>
<comment type="caution">
    <text evidence="1">The sequence shown here is derived from an EMBL/GenBank/DDBJ whole genome shotgun (WGS) entry which is preliminary data.</text>
</comment>
<evidence type="ECO:0000313" key="2">
    <source>
        <dbReference type="Proteomes" id="UP001469553"/>
    </source>
</evidence>
<proteinExistence type="predicted"/>
<reference evidence="1 2" key="1">
    <citation type="submission" date="2021-06" db="EMBL/GenBank/DDBJ databases">
        <authorList>
            <person name="Palmer J.M."/>
        </authorList>
    </citation>
    <scope>NUCLEOTIDE SEQUENCE [LARGE SCALE GENOMIC DNA]</scope>
    <source>
        <strain evidence="1 2">AS_MEX2019</strain>
        <tissue evidence="1">Muscle</tissue>
    </source>
</reference>
<sequence length="84" mass="9298">MTFPGREPKCRQFRRCSVEEALDAKTAPFLSASMIRAATAADSRARARNGSGRELAAPLSLFLDFRPRQIVPVNEDSLIMDLSD</sequence>
<dbReference type="Proteomes" id="UP001469553">
    <property type="component" value="Unassembled WGS sequence"/>
</dbReference>
<evidence type="ECO:0000313" key="1">
    <source>
        <dbReference type="EMBL" id="MEQ2306188.1"/>
    </source>
</evidence>
<dbReference type="EMBL" id="JAHRIP010066092">
    <property type="protein sequence ID" value="MEQ2306188.1"/>
    <property type="molecule type" value="Genomic_DNA"/>
</dbReference>
<organism evidence="1 2">
    <name type="scientific">Ameca splendens</name>
    <dbReference type="NCBI Taxonomy" id="208324"/>
    <lineage>
        <taxon>Eukaryota</taxon>
        <taxon>Metazoa</taxon>
        <taxon>Chordata</taxon>
        <taxon>Craniata</taxon>
        <taxon>Vertebrata</taxon>
        <taxon>Euteleostomi</taxon>
        <taxon>Actinopterygii</taxon>
        <taxon>Neopterygii</taxon>
        <taxon>Teleostei</taxon>
        <taxon>Neoteleostei</taxon>
        <taxon>Acanthomorphata</taxon>
        <taxon>Ovalentaria</taxon>
        <taxon>Atherinomorphae</taxon>
        <taxon>Cyprinodontiformes</taxon>
        <taxon>Goodeidae</taxon>
        <taxon>Ameca</taxon>
    </lineage>
</organism>
<name>A0ABV0ZIW6_9TELE</name>
<keyword evidence="2" id="KW-1185">Reference proteome</keyword>
<accession>A0ABV0ZIW6</accession>
<gene>
    <name evidence="1" type="ORF">AMECASPLE_005595</name>
</gene>